<dbReference type="Proteomes" id="UP001519460">
    <property type="component" value="Unassembled WGS sequence"/>
</dbReference>
<evidence type="ECO:0000256" key="1">
    <source>
        <dbReference type="SAM" id="MobiDB-lite"/>
    </source>
</evidence>
<dbReference type="EMBL" id="JACVVK020000034">
    <property type="protein sequence ID" value="KAK7500915.1"/>
    <property type="molecule type" value="Genomic_DNA"/>
</dbReference>
<feature type="region of interest" description="Disordered" evidence="1">
    <location>
        <begin position="118"/>
        <end position="152"/>
    </location>
</feature>
<protein>
    <submittedName>
        <fullName evidence="2">Uncharacterized protein</fullName>
    </submittedName>
</protein>
<comment type="caution">
    <text evidence="2">The sequence shown here is derived from an EMBL/GenBank/DDBJ whole genome shotgun (WGS) entry which is preliminary data.</text>
</comment>
<accession>A0ABD0LN23</accession>
<organism evidence="2 3">
    <name type="scientific">Batillaria attramentaria</name>
    <dbReference type="NCBI Taxonomy" id="370345"/>
    <lineage>
        <taxon>Eukaryota</taxon>
        <taxon>Metazoa</taxon>
        <taxon>Spiralia</taxon>
        <taxon>Lophotrochozoa</taxon>
        <taxon>Mollusca</taxon>
        <taxon>Gastropoda</taxon>
        <taxon>Caenogastropoda</taxon>
        <taxon>Sorbeoconcha</taxon>
        <taxon>Cerithioidea</taxon>
        <taxon>Batillariidae</taxon>
        <taxon>Batillaria</taxon>
    </lineage>
</organism>
<keyword evidence="3" id="KW-1185">Reference proteome</keyword>
<dbReference type="AlphaFoldDB" id="A0ABD0LN23"/>
<evidence type="ECO:0000313" key="2">
    <source>
        <dbReference type="EMBL" id="KAK7500915.1"/>
    </source>
</evidence>
<reference evidence="2 3" key="1">
    <citation type="journal article" date="2023" name="Sci. Data">
        <title>Genome assembly of the Korean intertidal mud-creeper Batillaria attramentaria.</title>
        <authorList>
            <person name="Patra A.K."/>
            <person name="Ho P.T."/>
            <person name="Jun S."/>
            <person name="Lee S.J."/>
            <person name="Kim Y."/>
            <person name="Won Y.J."/>
        </authorList>
    </citation>
    <scope>NUCLEOTIDE SEQUENCE [LARGE SCALE GENOMIC DNA]</scope>
    <source>
        <strain evidence="2">Wonlab-2016</strain>
    </source>
</reference>
<name>A0ABD0LN23_9CAEN</name>
<evidence type="ECO:0000313" key="3">
    <source>
        <dbReference type="Proteomes" id="UP001519460"/>
    </source>
</evidence>
<proteinExistence type="predicted"/>
<gene>
    <name evidence="2" type="ORF">BaRGS_00007795</name>
</gene>
<sequence length="152" mass="17117">MKQYIYQAVRVQSHFGEEITGSEWKDAFETLGKYDKTAESPNLSKPFTESVYHESTHGCYLNPKFVLIVVALAQIYKNEARKGGNTDTTTAASTDRSVAISATGRYQTEFEPQAIRNRIPPPRQWNRSLPNAPPRPCTVVPEVSGKGKTRRR</sequence>